<keyword evidence="1" id="KW-0175">Coiled coil</keyword>
<evidence type="ECO:0000256" key="1">
    <source>
        <dbReference type="SAM" id="Coils"/>
    </source>
</evidence>
<keyword evidence="4" id="KW-1185">Reference proteome</keyword>
<evidence type="ECO:0000313" key="4">
    <source>
        <dbReference type="Proteomes" id="UP000037460"/>
    </source>
</evidence>
<protein>
    <submittedName>
        <fullName evidence="3">Ras gtpase-activating protein</fullName>
    </submittedName>
</protein>
<name>A0A0M0K3G9_9EUKA</name>
<dbReference type="InterPro" id="IPR008936">
    <property type="entry name" value="Rho_GTPase_activation_prot"/>
</dbReference>
<evidence type="ECO:0000313" key="3">
    <source>
        <dbReference type="EMBL" id="KOO33142.1"/>
    </source>
</evidence>
<dbReference type="PANTHER" id="PTHR14149:SF17">
    <property type="entry name" value="GTPASE-ACTIVATING PROTEIN"/>
    <property type="match status" value="1"/>
</dbReference>
<dbReference type="GO" id="GO:0005938">
    <property type="term" value="C:cell cortex"/>
    <property type="evidence" value="ECO:0007669"/>
    <property type="project" value="TreeGrafter"/>
</dbReference>
<comment type="caution">
    <text evidence="3">The sequence shown here is derived from an EMBL/GenBank/DDBJ whole genome shotgun (WGS) entry which is preliminary data.</text>
</comment>
<evidence type="ECO:0000259" key="2">
    <source>
        <dbReference type="PROSITE" id="PS50018"/>
    </source>
</evidence>
<dbReference type="OrthoDB" id="775356at2759"/>
<feature type="domain" description="Ras-GAP" evidence="2">
    <location>
        <begin position="1"/>
        <end position="248"/>
    </location>
</feature>
<accession>A0A0M0K3G9</accession>
<dbReference type="PROSITE" id="PS50018">
    <property type="entry name" value="RAS_GTPASE_ACTIV_2"/>
    <property type="match status" value="1"/>
</dbReference>
<dbReference type="SMART" id="SM00323">
    <property type="entry name" value="RasGAP"/>
    <property type="match status" value="1"/>
</dbReference>
<dbReference type="PANTHER" id="PTHR14149">
    <property type="entry name" value="RAS GTPASE-ACTIVATING PROTEIN WITH IQ MOTIF"/>
    <property type="match status" value="1"/>
</dbReference>
<dbReference type="Proteomes" id="UP000037460">
    <property type="component" value="Unassembled WGS sequence"/>
</dbReference>
<dbReference type="Pfam" id="PF00616">
    <property type="entry name" value="RasGAP"/>
    <property type="match status" value="1"/>
</dbReference>
<feature type="coiled-coil region" evidence="1">
    <location>
        <begin position="548"/>
        <end position="575"/>
    </location>
</feature>
<dbReference type="EMBL" id="JWZX01001589">
    <property type="protein sequence ID" value="KOO33142.1"/>
    <property type="molecule type" value="Genomic_DNA"/>
</dbReference>
<dbReference type="InterPro" id="IPR001936">
    <property type="entry name" value="RasGAP_dom"/>
</dbReference>
<proteinExistence type="predicted"/>
<dbReference type="GO" id="GO:0005096">
    <property type="term" value="F:GTPase activator activity"/>
    <property type="evidence" value="ECO:0007669"/>
    <property type="project" value="TreeGrafter"/>
</dbReference>
<dbReference type="SUPFAM" id="SSF48350">
    <property type="entry name" value="GTPase activation domain, GAP"/>
    <property type="match status" value="1"/>
</dbReference>
<organism evidence="3 4">
    <name type="scientific">Chrysochromulina tobinii</name>
    <dbReference type="NCBI Taxonomy" id="1460289"/>
    <lineage>
        <taxon>Eukaryota</taxon>
        <taxon>Haptista</taxon>
        <taxon>Haptophyta</taxon>
        <taxon>Prymnesiophyceae</taxon>
        <taxon>Prymnesiales</taxon>
        <taxon>Chrysochromulinaceae</taxon>
        <taxon>Chrysochromulina</taxon>
    </lineage>
</organism>
<dbReference type="AlphaFoldDB" id="A0A0M0K3G9"/>
<sequence>MHDEDDDMLILTLFGESLELEVQKAADKATFMRDNTALTELMSRYNQREPGREALVAVLQAPIKALLAEGDDFSLEVQPLAVYRELLVSGVLSAPELDPISTRSRPELDPISGEERVELVRALPMRSSEETAAIPEVAAEVARRLERLRGVASVFLEALTSPAAIEALPFGTRWIAKTVFTLAKKRFGAATGADAQTIYSLLGGFVFLRYINPRIVAPETIGLARTAPSKQMRRNLTIVAKMLQALSNHVLFGQLGKETELAPLNPFITANAPRLWRYFDALIDVPELSMRELQLKRYLSTLRAHEAQRFVRISLSELHQLHALMVAHQADQIHPAAREALSGLPPPHDAKIAKEDDCELSLNMAPPVALQLEEDEPAAWEGAGGLGRSGSLHGSAKASRASKSLVTGDASVAGIHRRGSSIGGVPLLPIGAIGAEPCAAAARSALRSLLCAVPEVPPLAEELRSAASAATDPKKAAALTWAALHTELSLRAARATPSEHGEPSCVERLGAFNRELARLHISADGAAWPLVFAADDEAQSVRYLHRQLARYESSAERLRSAAAALEENIQMYTRTLEAVRPSVSGGKGGTLPDKYVCTSDKLHKKEFFAKGTMPEIEGVDPKLVAKYWPRASFTFELKAQSEINISAVVRGRVMWEASLRLDELLKMSSEGVRAFEEEGVEIQVKPLLQLIDDKFYARRK</sequence>
<gene>
    <name evidence="3" type="ORF">Ctob_015741</name>
</gene>
<reference evidence="4" key="1">
    <citation type="journal article" date="2015" name="PLoS Genet.">
        <title>Genome Sequence and Transcriptome Analyses of Chrysochromulina tobin: Metabolic Tools for Enhanced Algal Fitness in the Prominent Order Prymnesiales (Haptophyceae).</title>
        <authorList>
            <person name="Hovde B.T."/>
            <person name="Deodato C.R."/>
            <person name="Hunsperger H.M."/>
            <person name="Ryken S.A."/>
            <person name="Yost W."/>
            <person name="Jha R.K."/>
            <person name="Patterson J."/>
            <person name="Monnat R.J. Jr."/>
            <person name="Barlow S.B."/>
            <person name="Starkenburg S.R."/>
            <person name="Cattolico R.A."/>
        </authorList>
    </citation>
    <scope>NUCLEOTIDE SEQUENCE</scope>
    <source>
        <strain evidence="4">CCMP291</strain>
    </source>
</reference>
<dbReference type="Gene3D" id="1.10.506.10">
    <property type="entry name" value="GTPase Activation - p120gap, domain 1"/>
    <property type="match status" value="1"/>
</dbReference>
<dbReference type="SUPFAM" id="SSF143885">
    <property type="entry name" value="RGC domain-like"/>
    <property type="match status" value="1"/>
</dbReference>